<dbReference type="Proteomes" id="UP000792457">
    <property type="component" value="Unassembled WGS sequence"/>
</dbReference>
<evidence type="ECO:0000313" key="5">
    <source>
        <dbReference type="Proteomes" id="UP000792457"/>
    </source>
</evidence>
<sequence>MHRSTFVLFLLVIIETQGITKSNDESVTYEEKYADRGCGCSSLNRKKSFLDYLPREHELKTMCKGQVSVAAKLVNIFPRTNQMSFIKGGTFFMGTDKPVFVADGEGPQRKVIVDDFYLDRYEVSNSEFELFVNETGYITEAERFGDSFVFEQLLSEKIKASITQAVAAAPWWLPVKGCNWRHPEGPDSSIEGRMDHPVIHVSWNDASKYCEWAGKRLPTEAEWERACRDGRESRLFPWGNALTPEKKHR</sequence>
<dbReference type="InterPro" id="IPR042095">
    <property type="entry name" value="SUMF_sf"/>
</dbReference>
<dbReference type="PANTHER" id="PTHR23150:SF19">
    <property type="entry name" value="FORMYLGLYCINE-GENERATING ENZYME"/>
    <property type="match status" value="1"/>
</dbReference>
<evidence type="ECO:0000259" key="3">
    <source>
        <dbReference type="Pfam" id="PF03781"/>
    </source>
</evidence>
<feature type="chain" id="PRO_5035438531" description="Sulfatase-modifying factor enzyme-like domain-containing protein" evidence="2">
    <location>
        <begin position="19"/>
        <end position="249"/>
    </location>
</feature>
<accession>A0A8K0NZK3</accession>
<dbReference type="EMBL" id="KZ308326">
    <property type="protein sequence ID" value="KAG8227542.1"/>
    <property type="molecule type" value="Genomic_DNA"/>
</dbReference>
<comment type="caution">
    <text evidence="4">The sequence shown here is derived from an EMBL/GenBank/DDBJ whole genome shotgun (WGS) entry which is preliminary data.</text>
</comment>
<dbReference type="InterPro" id="IPR005532">
    <property type="entry name" value="SUMF_dom"/>
</dbReference>
<dbReference type="InterPro" id="IPR016187">
    <property type="entry name" value="CTDL_fold"/>
</dbReference>
<protein>
    <recommendedName>
        <fullName evidence="3">Sulfatase-modifying factor enzyme-like domain-containing protein</fullName>
    </recommendedName>
</protein>
<reference evidence="4" key="2">
    <citation type="submission" date="2017-10" db="EMBL/GenBank/DDBJ databases">
        <title>Ladona fulva Genome sequencing and assembly.</title>
        <authorList>
            <person name="Murali S."/>
            <person name="Richards S."/>
            <person name="Bandaranaike D."/>
            <person name="Bellair M."/>
            <person name="Blankenburg K."/>
            <person name="Chao H."/>
            <person name="Dinh H."/>
            <person name="Doddapaneni H."/>
            <person name="Dugan-Rocha S."/>
            <person name="Elkadiri S."/>
            <person name="Gnanaolivu R."/>
            <person name="Hernandez B."/>
            <person name="Skinner E."/>
            <person name="Javaid M."/>
            <person name="Lee S."/>
            <person name="Li M."/>
            <person name="Ming W."/>
            <person name="Munidasa M."/>
            <person name="Muniz J."/>
            <person name="Nguyen L."/>
            <person name="Hughes D."/>
            <person name="Osuji N."/>
            <person name="Pu L.-L."/>
            <person name="Puazo M."/>
            <person name="Qu C."/>
            <person name="Quiroz J."/>
            <person name="Raj R."/>
            <person name="Weissenberger G."/>
            <person name="Xin Y."/>
            <person name="Zou X."/>
            <person name="Han Y."/>
            <person name="Worley K."/>
            <person name="Muzny D."/>
            <person name="Gibbs R."/>
        </authorList>
    </citation>
    <scope>NUCLEOTIDE SEQUENCE</scope>
    <source>
        <strain evidence="4">Sampled in the wild</strain>
    </source>
</reference>
<dbReference type="InterPro" id="IPR051043">
    <property type="entry name" value="Sulfatase_Mod_Factor_Kinase"/>
</dbReference>
<dbReference type="GO" id="GO:0005783">
    <property type="term" value="C:endoplasmic reticulum"/>
    <property type="evidence" value="ECO:0007669"/>
    <property type="project" value="TreeGrafter"/>
</dbReference>
<dbReference type="Pfam" id="PF03781">
    <property type="entry name" value="FGE-sulfatase"/>
    <property type="match status" value="1"/>
</dbReference>
<reference evidence="4" key="1">
    <citation type="submission" date="2013-04" db="EMBL/GenBank/DDBJ databases">
        <authorList>
            <person name="Qu J."/>
            <person name="Murali S.C."/>
            <person name="Bandaranaike D."/>
            <person name="Bellair M."/>
            <person name="Blankenburg K."/>
            <person name="Chao H."/>
            <person name="Dinh H."/>
            <person name="Doddapaneni H."/>
            <person name="Downs B."/>
            <person name="Dugan-Rocha S."/>
            <person name="Elkadiri S."/>
            <person name="Gnanaolivu R.D."/>
            <person name="Hernandez B."/>
            <person name="Javaid M."/>
            <person name="Jayaseelan J.C."/>
            <person name="Lee S."/>
            <person name="Li M."/>
            <person name="Ming W."/>
            <person name="Munidasa M."/>
            <person name="Muniz J."/>
            <person name="Nguyen L."/>
            <person name="Ongeri F."/>
            <person name="Osuji N."/>
            <person name="Pu L.-L."/>
            <person name="Puazo M."/>
            <person name="Qu C."/>
            <person name="Quiroz J."/>
            <person name="Raj R."/>
            <person name="Weissenberger G."/>
            <person name="Xin Y."/>
            <person name="Zou X."/>
            <person name="Han Y."/>
            <person name="Richards S."/>
            <person name="Worley K."/>
            <person name="Muzny D."/>
            <person name="Gibbs R."/>
        </authorList>
    </citation>
    <scope>NUCLEOTIDE SEQUENCE</scope>
    <source>
        <strain evidence="4">Sampled in the wild</strain>
    </source>
</reference>
<gene>
    <name evidence="4" type="ORF">J437_LFUL008414</name>
</gene>
<keyword evidence="5" id="KW-1185">Reference proteome</keyword>
<dbReference type="OrthoDB" id="659at2759"/>
<feature type="signal peptide" evidence="2">
    <location>
        <begin position="1"/>
        <end position="18"/>
    </location>
</feature>
<evidence type="ECO:0000313" key="4">
    <source>
        <dbReference type="EMBL" id="KAG8227542.1"/>
    </source>
</evidence>
<dbReference type="SUPFAM" id="SSF56436">
    <property type="entry name" value="C-type lectin-like"/>
    <property type="match status" value="1"/>
</dbReference>
<dbReference type="GO" id="GO:0120147">
    <property type="term" value="F:formylglycine-generating oxidase activity"/>
    <property type="evidence" value="ECO:0007669"/>
    <property type="project" value="TreeGrafter"/>
</dbReference>
<feature type="domain" description="Sulfatase-modifying factor enzyme-like" evidence="3">
    <location>
        <begin position="80"/>
        <end position="246"/>
    </location>
</feature>
<evidence type="ECO:0000256" key="1">
    <source>
        <dbReference type="ARBA" id="ARBA00005310"/>
    </source>
</evidence>
<evidence type="ECO:0000256" key="2">
    <source>
        <dbReference type="SAM" id="SignalP"/>
    </source>
</evidence>
<dbReference type="Gene3D" id="3.90.1580.10">
    <property type="entry name" value="paralog of FGE (formylglycine-generating enzyme)"/>
    <property type="match status" value="1"/>
</dbReference>
<name>A0A8K0NZK3_LADFU</name>
<proteinExistence type="inferred from homology"/>
<keyword evidence="2" id="KW-0732">Signal</keyword>
<dbReference type="AlphaFoldDB" id="A0A8K0NZK3"/>
<dbReference type="PANTHER" id="PTHR23150">
    <property type="entry name" value="SULFATASE MODIFYING FACTOR 1, 2"/>
    <property type="match status" value="1"/>
</dbReference>
<organism evidence="4 5">
    <name type="scientific">Ladona fulva</name>
    <name type="common">Scarce chaser dragonfly</name>
    <name type="synonym">Libellula fulva</name>
    <dbReference type="NCBI Taxonomy" id="123851"/>
    <lineage>
        <taxon>Eukaryota</taxon>
        <taxon>Metazoa</taxon>
        <taxon>Ecdysozoa</taxon>
        <taxon>Arthropoda</taxon>
        <taxon>Hexapoda</taxon>
        <taxon>Insecta</taxon>
        <taxon>Pterygota</taxon>
        <taxon>Palaeoptera</taxon>
        <taxon>Odonata</taxon>
        <taxon>Epiprocta</taxon>
        <taxon>Anisoptera</taxon>
        <taxon>Libelluloidea</taxon>
        <taxon>Libellulidae</taxon>
        <taxon>Ladona</taxon>
    </lineage>
</organism>
<comment type="similarity">
    <text evidence="1">Belongs to the sulfatase-modifying factor family.</text>
</comment>